<dbReference type="SUPFAM" id="SSF161084">
    <property type="entry name" value="MAPEG domain-like"/>
    <property type="match status" value="1"/>
</dbReference>
<dbReference type="Pfam" id="PF01124">
    <property type="entry name" value="MAPEG"/>
    <property type="match status" value="1"/>
</dbReference>
<dbReference type="KEGG" id="clup:CLUP02_17922"/>
<dbReference type="PANTHER" id="PTHR35371:SF1">
    <property type="entry name" value="BLR7753 PROTEIN"/>
    <property type="match status" value="1"/>
</dbReference>
<evidence type="ECO:0000313" key="5">
    <source>
        <dbReference type="EMBL" id="UQC76409.1"/>
    </source>
</evidence>
<keyword evidence="6" id="KW-1185">Reference proteome</keyword>
<protein>
    <recommendedName>
        <fullName evidence="7">MAPEG family protein</fullName>
    </recommendedName>
</protein>
<dbReference type="AlphaFoldDB" id="A0A9Q8SFM3"/>
<keyword evidence="3" id="KW-1133">Transmembrane helix</keyword>
<gene>
    <name evidence="5" type="ORF">CLUP02_17922</name>
</gene>
<dbReference type="RefSeq" id="XP_049138050.1">
    <property type="nucleotide sequence ID" value="XM_049296826.1"/>
</dbReference>
<dbReference type="GO" id="GO:0016020">
    <property type="term" value="C:membrane"/>
    <property type="evidence" value="ECO:0007669"/>
    <property type="project" value="UniProtKB-SubCell"/>
</dbReference>
<dbReference type="InterPro" id="IPR023352">
    <property type="entry name" value="MAPEG-like_dom_sf"/>
</dbReference>
<evidence type="ECO:0000256" key="4">
    <source>
        <dbReference type="ARBA" id="ARBA00023136"/>
    </source>
</evidence>
<evidence type="ECO:0000256" key="2">
    <source>
        <dbReference type="ARBA" id="ARBA00022692"/>
    </source>
</evidence>
<evidence type="ECO:0000313" key="6">
    <source>
        <dbReference type="Proteomes" id="UP000830671"/>
    </source>
</evidence>
<evidence type="ECO:0000256" key="1">
    <source>
        <dbReference type="ARBA" id="ARBA00004370"/>
    </source>
</evidence>
<dbReference type="PANTHER" id="PTHR35371">
    <property type="entry name" value="INNER MEMBRANE PROTEIN"/>
    <property type="match status" value="1"/>
</dbReference>
<accession>A0A9Q8SFM3</accession>
<dbReference type="EMBL" id="CP019472">
    <property type="protein sequence ID" value="UQC76409.1"/>
    <property type="molecule type" value="Genomic_DNA"/>
</dbReference>
<dbReference type="InterPro" id="IPR001129">
    <property type="entry name" value="Membr-assoc_MAPEG"/>
</dbReference>
<name>A0A9Q8SFM3_9PEZI</name>
<dbReference type="Gene3D" id="1.20.120.550">
    <property type="entry name" value="Membrane associated eicosanoid/glutathione metabolism-like domain"/>
    <property type="match status" value="1"/>
</dbReference>
<dbReference type="Proteomes" id="UP000830671">
    <property type="component" value="Chromosome 10"/>
</dbReference>
<organism evidence="5 6">
    <name type="scientific">Colletotrichum lupini</name>
    <dbReference type="NCBI Taxonomy" id="145971"/>
    <lineage>
        <taxon>Eukaryota</taxon>
        <taxon>Fungi</taxon>
        <taxon>Dikarya</taxon>
        <taxon>Ascomycota</taxon>
        <taxon>Pezizomycotina</taxon>
        <taxon>Sordariomycetes</taxon>
        <taxon>Hypocreomycetidae</taxon>
        <taxon>Glomerellales</taxon>
        <taxon>Glomerellaceae</taxon>
        <taxon>Colletotrichum</taxon>
        <taxon>Colletotrichum acutatum species complex</taxon>
    </lineage>
</organism>
<keyword evidence="2" id="KW-0812">Transmembrane</keyword>
<evidence type="ECO:0008006" key="7">
    <source>
        <dbReference type="Google" id="ProtNLM"/>
    </source>
</evidence>
<sequence length="335" mass="37518">MSHSFRALDEPFLLAKILIHVLIGSENCDQEPRDKILQFVEQRRYMSCFIYQSEVFGEIVLPNSLIRPKSGPNLGSGHSDEVRLHLTWWTVGFVDLTRRLTRTQSPNDESLSIHFRIHVVNMTSLVGLAESNLSYYSVPLAYMLAFIPHVYANTITGDNYDVAEPRRLLDAVSGDESLDKRIRQRIQRAKAAHDNATETLGLYAAGVVAANSAGFGKPTLDVLSLTYLFSRAAYTLIYVKLQDNRKWAPLRSLVWIVGMCIISSLWIKAGNAMNFRLQGSKCQTPPGHLWSKIDYSSMPRIKPLQAAARIIGQRAHAASKLASRADPMGSCTIQR</sequence>
<reference evidence="5" key="1">
    <citation type="journal article" date="2021" name="Mol. Plant Microbe Interact.">
        <title>Complete Genome Sequence of the Plant-Pathogenic Fungus Colletotrichum lupini.</title>
        <authorList>
            <person name="Baroncelli R."/>
            <person name="Pensec F."/>
            <person name="Da Lio D."/>
            <person name="Boufleur T."/>
            <person name="Vicente I."/>
            <person name="Sarrocco S."/>
            <person name="Picot A."/>
            <person name="Baraldi E."/>
            <person name="Sukno S."/>
            <person name="Thon M."/>
            <person name="Le Floch G."/>
        </authorList>
    </citation>
    <scope>NUCLEOTIDE SEQUENCE</scope>
    <source>
        <strain evidence="5">IMI 504893</strain>
    </source>
</reference>
<comment type="subcellular location">
    <subcellularLocation>
        <location evidence="1">Membrane</location>
    </subcellularLocation>
</comment>
<keyword evidence="4" id="KW-0472">Membrane</keyword>
<proteinExistence type="predicted"/>
<dbReference type="GeneID" id="73351836"/>
<evidence type="ECO:0000256" key="3">
    <source>
        <dbReference type="ARBA" id="ARBA00022989"/>
    </source>
</evidence>